<dbReference type="SUPFAM" id="SSF51182">
    <property type="entry name" value="RmlC-like cupins"/>
    <property type="match status" value="1"/>
</dbReference>
<accession>A0A832DIA5</accession>
<dbReference type="InterPro" id="IPR013096">
    <property type="entry name" value="Cupin_2"/>
</dbReference>
<gene>
    <name evidence="2" type="ORF">ENS56_00055</name>
</gene>
<comment type="caution">
    <text evidence="2">The sequence shown here is derived from an EMBL/GenBank/DDBJ whole genome shotgun (WGS) entry which is preliminary data.</text>
</comment>
<dbReference type="AlphaFoldDB" id="A0A832DIA5"/>
<protein>
    <submittedName>
        <fullName evidence="2">Cupin domain-containing protein</fullName>
    </submittedName>
</protein>
<dbReference type="Pfam" id="PF07883">
    <property type="entry name" value="Cupin_2"/>
    <property type="match status" value="1"/>
</dbReference>
<dbReference type="InterPro" id="IPR011051">
    <property type="entry name" value="RmlC_Cupin_sf"/>
</dbReference>
<evidence type="ECO:0000313" key="2">
    <source>
        <dbReference type="EMBL" id="HGT46415.1"/>
    </source>
</evidence>
<organism evidence="2">
    <name type="scientific">Ignavibacterium album</name>
    <dbReference type="NCBI Taxonomy" id="591197"/>
    <lineage>
        <taxon>Bacteria</taxon>
        <taxon>Pseudomonadati</taxon>
        <taxon>Ignavibacteriota</taxon>
        <taxon>Ignavibacteria</taxon>
        <taxon>Ignavibacteriales</taxon>
        <taxon>Ignavibacteriaceae</taxon>
        <taxon>Ignavibacterium</taxon>
    </lineage>
</organism>
<reference evidence="2" key="1">
    <citation type="journal article" date="2020" name="mSystems">
        <title>Genome- and Community-Level Interaction Insights into Carbon Utilization and Element Cycling Functions of Hydrothermarchaeota in Hydrothermal Sediment.</title>
        <authorList>
            <person name="Zhou Z."/>
            <person name="Liu Y."/>
            <person name="Xu W."/>
            <person name="Pan J."/>
            <person name="Luo Z.H."/>
            <person name="Li M."/>
        </authorList>
    </citation>
    <scope>NUCLEOTIDE SEQUENCE [LARGE SCALE GENOMIC DNA]</scope>
    <source>
        <strain evidence="2">SpSt-500</strain>
    </source>
</reference>
<dbReference type="EMBL" id="DSVI01000001">
    <property type="protein sequence ID" value="HGT46415.1"/>
    <property type="molecule type" value="Genomic_DNA"/>
</dbReference>
<name>A0A832DIA5_9BACT</name>
<proteinExistence type="predicted"/>
<feature type="domain" description="Cupin type-2" evidence="1">
    <location>
        <begin position="48"/>
        <end position="114"/>
    </location>
</feature>
<sequence>MKNVISIFSIVITMIIFTVNSFSQDAVKVDPEHYKVEFENDKVRVLRITMDTGEKGFMHSHPEGVVIFLNDGEGKFTFPDGKTQDTKFKAGQVIWSPEITHQSENTGKKSFQVIQIEMKKK</sequence>
<dbReference type="Gene3D" id="2.60.120.10">
    <property type="entry name" value="Jelly Rolls"/>
    <property type="match status" value="1"/>
</dbReference>
<dbReference type="InterPro" id="IPR014710">
    <property type="entry name" value="RmlC-like_jellyroll"/>
</dbReference>
<evidence type="ECO:0000259" key="1">
    <source>
        <dbReference type="Pfam" id="PF07883"/>
    </source>
</evidence>